<evidence type="ECO:0000313" key="16">
    <source>
        <dbReference type="Proteomes" id="UP000068447"/>
    </source>
</evidence>
<dbReference type="STRING" id="1526571.AT746_04910"/>
<comment type="subcellular location">
    <subcellularLocation>
        <location evidence="1 11">Cell outer membrane</location>
        <topology evidence="1 11">Multi-pass membrane protein</topology>
    </subcellularLocation>
</comment>
<dbReference type="Pfam" id="PF00593">
    <property type="entry name" value="TonB_dep_Rec_b-barrel"/>
    <property type="match status" value="1"/>
</dbReference>
<sequence length="622" mass="68492">MKLTLLPLTFGALGLIGLSSDTFASQRQGDNIESLTVTGTRLQQNQLQTSTSMSRAEIERINPQDTLDLLKQIPNLLISTDGVAGRSHIAIRGGESNFTLVMIDGVTVNDPTNSSGGGFDFSQLDPAVIERIDVYRGGTSAIYGGEAVSGVIHFITRQSAGNSLSVEAGSDKQQRGNLTLSTQSNQDLSALLSLSANQQQSSDFAEIQHQQALLKLGADTKNSEHQLLLSASSTDRLAFAEDSGGEILAFPREAERRDSKHALASWLSQFDSSDTLKWTSRISWTRTEEQTDNPGIAPGVIDGIPASMIESDYRKLDGEIYLNWQLSDSWSVLGGASGKKATGENRGTLDFGFPMPVNFRLEQENYSAFMETSKRLDDLTLELGLRFDAPKDFDNELSSRLNLAWQLNQQTQLHASYSEGYKLPSFFALAHPLVGNPELKPELSENSEIGIRVQGQSGYSVQMNLFYNKFEDLVDFDAELFTNVNRSEVHTSGVEWRGSGQLNEWLSASLDFAYLDIDVKDTDSHLRRRPKWSGGIQLNAQLDNLSITLSADSRGEFYDSSVPTGEILMNGYTEVALAARWHLSDNLSLSLNLDNLLDKDFEQSVGFVDPGRQARAGIRYRL</sequence>
<dbReference type="PROSITE" id="PS52016">
    <property type="entry name" value="TONB_DEPENDENT_REC_3"/>
    <property type="match status" value="1"/>
</dbReference>
<dbReference type="InterPro" id="IPR000531">
    <property type="entry name" value="Beta-barrel_TonB"/>
</dbReference>
<comment type="similarity">
    <text evidence="2">Belongs to the TonB-dependent receptor family. Hemoglobin/haptoglobin binding protein subfamily.</text>
</comment>
<dbReference type="GO" id="GO:0015344">
    <property type="term" value="F:siderophore uptake transmembrane transporter activity"/>
    <property type="evidence" value="ECO:0007669"/>
    <property type="project" value="TreeGrafter"/>
</dbReference>
<keyword evidence="16" id="KW-1185">Reference proteome</keyword>
<name>A0A0U2ZGZ3_9ALTE</name>
<dbReference type="InterPro" id="IPR036942">
    <property type="entry name" value="Beta-barrel_TonB_sf"/>
</dbReference>
<feature type="domain" description="TonB-dependent receptor-like beta-barrel" evidence="13">
    <location>
        <begin position="258"/>
        <end position="596"/>
    </location>
</feature>
<dbReference type="AlphaFoldDB" id="A0A0U2ZGZ3"/>
<dbReference type="OrthoDB" id="9764669at2"/>
<proteinExistence type="inferred from homology"/>
<accession>A0A0U2ZGZ3</accession>
<keyword evidence="7 12" id="KW-0798">TonB box</keyword>
<dbReference type="InterPro" id="IPR039426">
    <property type="entry name" value="TonB-dep_rcpt-like"/>
</dbReference>
<dbReference type="SUPFAM" id="SSF56935">
    <property type="entry name" value="Porins"/>
    <property type="match status" value="1"/>
</dbReference>
<dbReference type="Pfam" id="PF07715">
    <property type="entry name" value="Plug"/>
    <property type="match status" value="1"/>
</dbReference>
<dbReference type="Gene3D" id="2.170.130.10">
    <property type="entry name" value="TonB-dependent receptor, plug domain"/>
    <property type="match status" value="1"/>
</dbReference>
<keyword evidence="6" id="KW-0732">Signal</keyword>
<keyword evidence="3 11" id="KW-0813">Transport</keyword>
<evidence type="ECO:0000256" key="9">
    <source>
        <dbReference type="ARBA" id="ARBA00023170"/>
    </source>
</evidence>
<evidence type="ECO:0000256" key="12">
    <source>
        <dbReference type="RuleBase" id="RU003357"/>
    </source>
</evidence>
<evidence type="ECO:0000256" key="6">
    <source>
        <dbReference type="ARBA" id="ARBA00022729"/>
    </source>
</evidence>
<dbReference type="KEGG" id="lal:AT746_04910"/>
<evidence type="ECO:0000259" key="13">
    <source>
        <dbReference type="Pfam" id="PF00593"/>
    </source>
</evidence>
<dbReference type="InterPro" id="IPR037066">
    <property type="entry name" value="Plug_dom_sf"/>
</dbReference>
<evidence type="ECO:0000256" key="2">
    <source>
        <dbReference type="ARBA" id="ARBA00008143"/>
    </source>
</evidence>
<evidence type="ECO:0000256" key="10">
    <source>
        <dbReference type="ARBA" id="ARBA00023237"/>
    </source>
</evidence>
<keyword evidence="8 11" id="KW-0472">Membrane</keyword>
<dbReference type="RefSeq" id="WP_062477256.1">
    <property type="nucleotide sequence ID" value="NZ_CP013650.1"/>
</dbReference>
<evidence type="ECO:0000256" key="11">
    <source>
        <dbReference type="PROSITE-ProRule" id="PRU01360"/>
    </source>
</evidence>
<organism evidence="15 16">
    <name type="scientific">Lacimicrobium alkaliphilum</name>
    <dbReference type="NCBI Taxonomy" id="1526571"/>
    <lineage>
        <taxon>Bacteria</taxon>
        <taxon>Pseudomonadati</taxon>
        <taxon>Pseudomonadota</taxon>
        <taxon>Gammaproteobacteria</taxon>
        <taxon>Alteromonadales</taxon>
        <taxon>Alteromonadaceae</taxon>
        <taxon>Lacimicrobium</taxon>
    </lineage>
</organism>
<keyword evidence="9" id="KW-0675">Receptor</keyword>
<evidence type="ECO:0000256" key="5">
    <source>
        <dbReference type="ARBA" id="ARBA00022692"/>
    </source>
</evidence>
<dbReference type="CDD" id="cd01347">
    <property type="entry name" value="ligand_gated_channel"/>
    <property type="match status" value="1"/>
</dbReference>
<dbReference type="GO" id="GO:0009279">
    <property type="term" value="C:cell outer membrane"/>
    <property type="evidence" value="ECO:0007669"/>
    <property type="project" value="UniProtKB-SubCell"/>
</dbReference>
<evidence type="ECO:0000256" key="1">
    <source>
        <dbReference type="ARBA" id="ARBA00004571"/>
    </source>
</evidence>
<keyword evidence="4 11" id="KW-1134">Transmembrane beta strand</keyword>
<dbReference type="InterPro" id="IPR012910">
    <property type="entry name" value="Plug_dom"/>
</dbReference>
<evidence type="ECO:0000313" key="15">
    <source>
        <dbReference type="EMBL" id="ALS97676.1"/>
    </source>
</evidence>
<keyword evidence="10 11" id="KW-0998">Cell outer membrane</keyword>
<dbReference type="Gene3D" id="2.40.170.20">
    <property type="entry name" value="TonB-dependent receptor, beta-barrel domain"/>
    <property type="match status" value="1"/>
</dbReference>
<evidence type="ECO:0008006" key="17">
    <source>
        <dbReference type="Google" id="ProtNLM"/>
    </source>
</evidence>
<evidence type="ECO:0000256" key="3">
    <source>
        <dbReference type="ARBA" id="ARBA00022448"/>
    </source>
</evidence>
<dbReference type="GO" id="GO:0044718">
    <property type="term" value="P:siderophore transmembrane transport"/>
    <property type="evidence" value="ECO:0007669"/>
    <property type="project" value="TreeGrafter"/>
</dbReference>
<gene>
    <name evidence="15" type="ORF">AT746_04910</name>
</gene>
<dbReference type="PANTHER" id="PTHR30069:SF29">
    <property type="entry name" value="HEMOGLOBIN AND HEMOGLOBIN-HAPTOGLOBIN-BINDING PROTEIN 1-RELATED"/>
    <property type="match status" value="1"/>
</dbReference>
<feature type="domain" description="TonB-dependent receptor plug" evidence="14">
    <location>
        <begin position="44"/>
        <end position="151"/>
    </location>
</feature>
<dbReference type="PANTHER" id="PTHR30069">
    <property type="entry name" value="TONB-DEPENDENT OUTER MEMBRANE RECEPTOR"/>
    <property type="match status" value="1"/>
</dbReference>
<reference evidence="15 16" key="1">
    <citation type="submission" date="2015-12" db="EMBL/GenBank/DDBJ databases">
        <title>Complete genome of Lacimicrobium alkaliphilum KCTC 32984.</title>
        <authorList>
            <person name="Kim S.-G."/>
            <person name="Lee Y.-J."/>
        </authorList>
    </citation>
    <scope>NUCLEOTIDE SEQUENCE [LARGE SCALE GENOMIC DNA]</scope>
    <source>
        <strain evidence="15 16">YelD216</strain>
    </source>
</reference>
<evidence type="ECO:0000259" key="14">
    <source>
        <dbReference type="Pfam" id="PF07715"/>
    </source>
</evidence>
<evidence type="ECO:0000256" key="4">
    <source>
        <dbReference type="ARBA" id="ARBA00022452"/>
    </source>
</evidence>
<keyword evidence="5 11" id="KW-0812">Transmembrane</keyword>
<evidence type="ECO:0000256" key="7">
    <source>
        <dbReference type="ARBA" id="ARBA00023077"/>
    </source>
</evidence>
<evidence type="ECO:0000256" key="8">
    <source>
        <dbReference type="ARBA" id="ARBA00023136"/>
    </source>
</evidence>
<dbReference type="Proteomes" id="UP000068447">
    <property type="component" value="Chromosome"/>
</dbReference>
<protein>
    <recommendedName>
        <fullName evidence="17">TonB-dependent receptor</fullName>
    </recommendedName>
</protein>
<dbReference type="EMBL" id="CP013650">
    <property type="protein sequence ID" value="ALS97676.1"/>
    <property type="molecule type" value="Genomic_DNA"/>
</dbReference>